<feature type="domain" description="ELMO" evidence="2">
    <location>
        <begin position="323"/>
        <end position="479"/>
    </location>
</feature>
<dbReference type="Proteomes" id="UP000002281">
    <property type="component" value="Chromosome 2"/>
</dbReference>
<feature type="compositionally biased region" description="Basic and acidic residues" evidence="1">
    <location>
        <begin position="132"/>
        <end position="148"/>
    </location>
</feature>
<organism evidence="3 4">
    <name type="scientific">Equus caballus</name>
    <name type="common">Horse</name>
    <dbReference type="NCBI Taxonomy" id="9796"/>
    <lineage>
        <taxon>Eukaryota</taxon>
        <taxon>Metazoa</taxon>
        <taxon>Chordata</taxon>
        <taxon>Craniata</taxon>
        <taxon>Vertebrata</taxon>
        <taxon>Euteleostomi</taxon>
        <taxon>Mammalia</taxon>
        <taxon>Eutheria</taxon>
        <taxon>Laurasiatheria</taxon>
        <taxon>Perissodactyla</taxon>
        <taxon>Equidae</taxon>
        <taxon>Equus</taxon>
    </lineage>
</organism>
<dbReference type="InterPro" id="IPR006816">
    <property type="entry name" value="ELMO_dom"/>
</dbReference>
<dbReference type="PROSITE" id="PS51335">
    <property type="entry name" value="ELMO"/>
    <property type="match status" value="1"/>
</dbReference>
<keyword evidence="4" id="KW-1185">Reference proteome</keyword>
<reference evidence="3" key="3">
    <citation type="submission" date="2025-09" db="UniProtKB">
        <authorList>
            <consortium name="Ensembl"/>
        </authorList>
    </citation>
    <scope>IDENTIFICATION</scope>
    <source>
        <strain evidence="3">Thoroughbred</strain>
    </source>
</reference>
<feature type="compositionally biased region" description="Basic and acidic residues" evidence="1">
    <location>
        <begin position="29"/>
        <end position="45"/>
    </location>
</feature>
<name>A0A9L0SPV5_HORSE</name>
<reference evidence="3 4" key="1">
    <citation type="journal article" date="2009" name="Science">
        <title>Genome sequence, comparative analysis, and population genetics of the domestic horse.</title>
        <authorList>
            <consortium name="Broad Institute Genome Sequencing Platform"/>
            <consortium name="Broad Institute Whole Genome Assembly Team"/>
            <person name="Wade C.M."/>
            <person name="Giulotto E."/>
            <person name="Sigurdsson S."/>
            <person name="Zoli M."/>
            <person name="Gnerre S."/>
            <person name="Imsland F."/>
            <person name="Lear T.L."/>
            <person name="Adelson D.L."/>
            <person name="Bailey E."/>
            <person name="Bellone R.R."/>
            <person name="Bloecker H."/>
            <person name="Distl O."/>
            <person name="Edgar R.C."/>
            <person name="Garber M."/>
            <person name="Leeb T."/>
            <person name="Mauceli E."/>
            <person name="MacLeod J.N."/>
            <person name="Penedo M.C.T."/>
            <person name="Raison J.M."/>
            <person name="Sharpe T."/>
            <person name="Vogel J."/>
            <person name="Andersson L."/>
            <person name="Antczak D.F."/>
            <person name="Biagi T."/>
            <person name="Binns M.M."/>
            <person name="Chowdhary B.P."/>
            <person name="Coleman S.J."/>
            <person name="Della Valle G."/>
            <person name="Fryc S."/>
            <person name="Guerin G."/>
            <person name="Hasegawa T."/>
            <person name="Hill E.W."/>
            <person name="Jurka J."/>
            <person name="Kiialainen A."/>
            <person name="Lindgren G."/>
            <person name="Liu J."/>
            <person name="Magnani E."/>
            <person name="Mickelson J.R."/>
            <person name="Murray J."/>
            <person name="Nergadze S.G."/>
            <person name="Onofrio R."/>
            <person name="Pedroni S."/>
            <person name="Piras M.F."/>
            <person name="Raudsepp T."/>
            <person name="Rocchi M."/>
            <person name="Roeed K.H."/>
            <person name="Ryder O.A."/>
            <person name="Searle S."/>
            <person name="Skow L."/>
            <person name="Swinburne J.E."/>
            <person name="Syvaenen A.C."/>
            <person name="Tozaki T."/>
            <person name="Valberg S.J."/>
            <person name="Vaudin M."/>
            <person name="White J.R."/>
            <person name="Zody M.C."/>
            <person name="Lander E.S."/>
            <person name="Lindblad-Toh K."/>
        </authorList>
    </citation>
    <scope>NUCLEOTIDE SEQUENCE [LARGE SCALE GENOMIC DNA]</scope>
    <source>
        <strain evidence="3 4">Thoroughbred</strain>
    </source>
</reference>
<dbReference type="InterPro" id="IPR050868">
    <property type="entry name" value="ELMO_domain-containing"/>
</dbReference>
<evidence type="ECO:0000313" key="3">
    <source>
        <dbReference type="Ensembl" id="ENSECAP00000076247.1"/>
    </source>
</evidence>
<dbReference type="PANTHER" id="PTHR12771">
    <property type="entry name" value="ENGULFMENT AND CELL MOTILITY"/>
    <property type="match status" value="1"/>
</dbReference>
<evidence type="ECO:0000313" key="4">
    <source>
        <dbReference type="Proteomes" id="UP000002281"/>
    </source>
</evidence>
<gene>
    <name evidence="3" type="primary">ELMOD2</name>
</gene>
<sequence>MFLETMEKTTPGGSGVAGKLCADWTLEPLEGKEPADAWEDQERPQADPLARAPAEVTATPVDQGHPLQLNRWRDKGVAGYICKAPKTRPGDSSQVPTSPPFPSSRPSIPKPRSQGGGKGGERSHPRLTGLSHPRDAEAGEAEEHDRCERDQEVHLLGPHGAGWERSRKSTFAKEKSYTHDEQQPKGDLLSFAKFKEKMFVSLWEFFYGHFFRFWMKWLLRQMTGKCELQRIFDTYVGAQRTHRIENSLTYSKNKVLQKATLVVQSEVDKCVEDIMKEKNINPEKDASFKICMKACLLQISGYKQLYLDVESVRKKPYDSDNMQHEKLLLKLWNLLMPTKTLKARISKQWADIGFQGDDPKTDFRGMGILGLINLVYFSENYTSEAHQILSRSNHPKLGYSYAIVGINLTEMAYSLLKSEALKFHLYNFVPGVPTMEHFHQFYCYLVYEFDKFWFEEKPESIMYFNIYREKFHEKIKGLLLDCNVSLTLKI</sequence>
<evidence type="ECO:0000256" key="1">
    <source>
        <dbReference type="SAM" id="MobiDB-lite"/>
    </source>
</evidence>
<protein>
    <submittedName>
        <fullName evidence="3">ELMO domain containing 2</fullName>
    </submittedName>
</protein>
<dbReference type="AlphaFoldDB" id="A0A9L0SPV5"/>
<accession>A0A9L0SPV5</accession>
<dbReference type="Pfam" id="PF04727">
    <property type="entry name" value="ELMO_CED12"/>
    <property type="match status" value="1"/>
</dbReference>
<proteinExistence type="predicted"/>
<dbReference type="GeneTree" id="ENSGT00940000156589"/>
<evidence type="ECO:0000259" key="2">
    <source>
        <dbReference type="PROSITE" id="PS51335"/>
    </source>
</evidence>
<feature type="region of interest" description="Disordered" evidence="1">
    <location>
        <begin position="25"/>
        <end position="148"/>
    </location>
</feature>
<reference evidence="3" key="2">
    <citation type="submission" date="2025-08" db="UniProtKB">
        <authorList>
            <consortium name="Ensembl"/>
        </authorList>
    </citation>
    <scope>IDENTIFICATION</scope>
    <source>
        <strain evidence="3">Thoroughbred</strain>
    </source>
</reference>
<feature type="compositionally biased region" description="Low complexity" evidence="1">
    <location>
        <begin position="104"/>
        <end position="113"/>
    </location>
</feature>
<dbReference type="PANTHER" id="PTHR12771:SF47">
    <property type="entry name" value="ELMO DOMAIN-CONTAINING PROTEIN 2"/>
    <property type="match status" value="1"/>
</dbReference>
<dbReference type="Ensembl" id="ENSECAT00000137369.1">
    <property type="protein sequence ID" value="ENSECAP00000076247.1"/>
    <property type="gene ID" value="ENSECAG00000017466.3"/>
</dbReference>